<dbReference type="EMBL" id="LR797502">
    <property type="protein sequence ID" value="CAB4221372.1"/>
    <property type="molecule type" value="Genomic_DNA"/>
</dbReference>
<dbReference type="EMBL" id="LR796758">
    <property type="protein sequence ID" value="CAB4163922.1"/>
    <property type="molecule type" value="Genomic_DNA"/>
</dbReference>
<sequence length="322" mass="36499">MSKKSARLSSIVAYRNHLLRIDAAAGKAAAVKLPGEILQTVSDSPIKVDGYVDELSKQLQIITDECDKFYDGLSRLIAQLNEIIVAKEPAYFANSTEVYSQEVQGHISGHITNAQMLERKKQSLPAEVDAVFHSRIAMQTAWQYPGLIIRPGTEYWIKDMVANDPLYIADLNKELMSPWITGFTPEYQRRLRVHEIAEVMGEPLFTSMPKEQVGLCLAYSFFNHRPLELIQRYLTEIFQLLRPGGTLMMTYNNCDHEHGVDLAERTFNSYTPKHHLLDIISSLGYTVTFEWSMGAFAWIELTKPGELTSLRAGQTLARIFPI</sequence>
<evidence type="ECO:0008006" key="5">
    <source>
        <dbReference type="Google" id="ProtNLM"/>
    </source>
</evidence>
<evidence type="ECO:0000313" key="1">
    <source>
        <dbReference type="EMBL" id="CAB4163922.1"/>
    </source>
</evidence>
<dbReference type="EMBL" id="LR797099">
    <property type="protein sequence ID" value="CAB4186932.1"/>
    <property type="molecule type" value="Genomic_DNA"/>
</dbReference>
<gene>
    <name evidence="3" type="ORF">UFOVP1146_278</name>
    <name evidence="4" type="ORF">UFOVP1638_287</name>
    <name evidence="1" type="ORF">UFOVP812_191</name>
    <name evidence="2" type="ORF">UFOVP818_374</name>
</gene>
<organism evidence="4">
    <name type="scientific">uncultured Caudovirales phage</name>
    <dbReference type="NCBI Taxonomy" id="2100421"/>
    <lineage>
        <taxon>Viruses</taxon>
        <taxon>Duplodnaviria</taxon>
        <taxon>Heunggongvirae</taxon>
        <taxon>Uroviricota</taxon>
        <taxon>Caudoviricetes</taxon>
        <taxon>Peduoviridae</taxon>
        <taxon>Maltschvirus</taxon>
        <taxon>Maltschvirus maltsch</taxon>
    </lineage>
</organism>
<evidence type="ECO:0000313" key="3">
    <source>
        <dbReference type="EMBL" id="CAB4186932.1"/>
    </source>
</evidence>
<accession>A0A6J5T0L2</accession>
<reference evidence="4" key="1">
    <citation type="submission" date="2020-05" db="EMBL/GenBank/DDBJ databases">
        <authorList>
            <person name="Chiriac C."/>
            <person name="Salcher M."/>
            <person name="Ghai R."/>
            <person name="Kavagutti S V."/>
        </authorList>
    </citation>
    <scope>NUCLEOTIDE SEQUENCE</scope>
</reference>
<dbReference type="InterPro" id="IPR029063">
    <property type="entry name" value="SAM-dependent_MTases_sf"/>
</dbReference>
<proteinExistence type="predicted"/>
<dbReference type="Gene3D" id="3.40.50.150">
    <property type="entry name" value="Vaccinia Virus protein VP39"/>
    <property type="match status" value="1"/>
</dbReference>
<evidence type="ECO:0000313" key="4">
    <source>
        <dbReference type="EMBL" id="CAB4221372.1"/>
    </source>
</evidence>
<dbReference type="EMBL" id="LR796776">
    <property type="protein sequence ID" value="CAB4165838.1"/>
    <property type="molecule type" value="Genomic_DNA"/>
</dbReference>
<protein>
    <recommendedName>
        <fullName evidence="5">AdoMet_MTases domain containing protein</fullName>
    </recommendedName>
</protein>
<name>A0A6J5T0L2_9CAUD</name>
<evidence type="ECO:0000313" key="2">
    <source>
        <dbReference type="EMBL" id="CAB4165838.1"/>
    </source>
</evidence>
<dbReference type="SUPFAM" id="SSF53335">
    <property type="entry name" value="S-adenosyl-L-methionine-dependent methyltransferases"/>
    <property type="match status" value="1"/>
</dbReference>